<accession>A0ACB8AYN3</accession>
<organism evidence="1 2">
    <name type="scientific">Leucogyrophana mollusca</name>
    <dbReference type="NCBI Taxonomy" id="85980"/>
    <lineage>
        <taxon>Eukaryota</taxon>
        <taxon>Fungi</taxon>
        <taxon>Dikarya</taxon>
        <taxon>Basidiomycota</taxon>
        <taxon>Agaricomycotina</taxon>
        <taxon>Agaricomycetes</taxon>
        <taxon>Agaricomycetidae</taxon>
        <taxon>Boletales</taxon>
        <taxon>Boletales incertae sedis</taxon>
        <taxon>Leucogyrophana</taxon>
    </lineage>
</organism>
<sequence length="128" mass="14858">MKRLAARDFEDLLQCAIPVFDRLIPQPDNSAITQFLFVLAHWHGLAKLRLHMEDTLKVMDEVTVTLGQQLCAFARDVCPSYRTTELPKEAAARQRREIQQRKSKLQDQRLHSSESLLRTLGDYPNQIR</sequence>
<gene>
    <name evidence="1" type="ORF">BV22DRAFT_1108296</name>
</gene>
<protein>
    <submittedName>
        <fullName evidence="1">Uncharacterized protein</fullName>
    </submittedName>
</protein>
<reference evidence="1" key="1">
    <citation type="journal article" date="2021" name="New Phytol.">
        <title>Evolutionary innovations through gain and loss of genes in the ectomycorrhizal Boletales.</title>
        <authorList>
            <person name="Wu G."/>
            <person name="Miyauchi S."/>
            <person name="Morin E."/>
            <person name="Kuo A."/>
            <person name="Drula E."/>
            <person name="Varga T."/>
            <person name="Kohler A."/>
            <person name="Feng B."/>
            <person name="Cao Y."/>
            <person name="Lipzen A."/>
            <person name="Daum C."/>
            <person name="Hundley H."/>
            <person name="Pangilinan J."/>
            <person name="Johnson J."/>
            <person name="Barry K."/>
            <person name="LaButti K."/>
            <person name="Ng V."/>
            <person name="Ahrendt S."/>
            <person name="Min B."/>
            <person name="Choi I.G."/>
            <person name="Park H."/>
            <person name="Plett J.M."/>
            <person name="Magnuson J."/>
            <person name="Spatafora J.W."/>
            <person name="Nagy L.G."/>
            <person name="Henrissat B."/>
            <person name="Grigoriev I.V."/>
            <person name="Yang Z.L."/>
            <person name="Xu J."/>
            <person name="Martin F.M."/>
        </authorList>
    </citation>
    <scope>NUCLEOTIDE SEQUENCE</scope>
    <source>
        <strain evidence="1">KUC20120723A-06</strain>
    </source>
</reference>
<comment type="caution">
    <text evidence="1">The sequence shown here is derived from an EMBL/GenBank/DDBJ whole genome shotgun (WGS) entry which is preliminary data.</text>
</comment>
<evidence type="ECO:0000313" key="2">
    <source>
        <dbReference type="Proteomes" id="UP000790709"/>
    </source>
</evidence>
<dbReference type="EMBL" id="MU266752">
    <property type="protein sequence ID" value="KAH7918666.1"/>
    <property type="molecule type" value="Genomic_DNA"/>
</dbReference>
<dbReference type="Proteomes" id="UP000790709">
    <property type="component" value="Unassembled WGS sequence"/>
</dbReference>
<proteinExistence type="predicted"/>
<evidence type="ECO:0000313" key="1">
    <source>
        <dbReference type="EMBL" id="KAH7918666.1"/>
    </source>
</evidence>
<name>A0ACB8AYN3_9AGAM</name>
<keyword evidence="2" id="KW-1185">Reference proteome</keyword>